<keyword evidence="2" id="KW-1185">Reference proteome</keyword>
<reference evidence="1" key="1">
    <citation type="submission" date="2022-04" db="EMBL/GenBank/DDBJ databases">
        <title>Carnegiea gigantea Genome sequencing and assembly v2.</title>
        <authorList>
            <person name="Copetti D."/>
            <person name="Sanderson M.J."/>
            <person name="Burquez A."/>
            <person name="Wojciechowski M.F."/>
        </authorList>
    </citation>
    <scope>NUCLEOTIDE SEQUENCE</scope>
    <source>
        <strain evidence="1">SGP5-SGP5p</strain>
        <tissue evidence="1">Aerial part</tissue>
    </source>
</reference>
<organism evidence="1 2">
    <name type="scientific">Carnegiea gigantea</name>
    <dbReference type="NCBI Taxonomy" id="171969"/>
    <lineage>
        <taxon>Eukaryota</taxon>
        <taxon>Viridiplantae</taxon>
        <taxon>Streptophyta</taxon>
        <taxon>Embryophyta</taxon>
        <taxon>Tracheophyta</taxon>
        <taxon>Spermatophyta</taxon>
        <taxon>Magnoliopsida</taxon>
        <taxon>eudicotyledons</taxon>
        <taxon>Gunneridae</taxon>
        <taxon>Pentapetalae</taxon>
        <taxon>Caryophyllales</taxon>
        <taxon>Cactineae</taxon>
        <taxon>Cactaceae</taxon>
        <taxon>Cactoideae</taxon>
        <taxon>Echinocereeae</taxon>
        <taxon>Carnegiea</taxon>
    </lineage>
</organism>
<dbReference type="AlphaFoldDB" id="A0A9Q1KFY6"/>
<dbReference type="EMBL" id="JAKOGI010000133">
    <property type="protein sequence ID" value="KAJ8442804.1"/>
    <property type="molecule type" value="Genomic_DNA"/>
</dbReference>
<comment type="caution">
    <text evidence="1">The sequence shown here is derived from an EMBL/GenBank/DDBJ whole genome shotgun (WGS) entry which is preliminary data.</text>
</comment>
<sequence length="152" mass="16930">MIVKDATSRAAINLSAPSFTNASFSSLCLEFTGSVWYELSYTRQATGFLVRPGWIIVSLSTWTVSKFLYFSTTEMHKLLLGNTAEKNEVLARDHAGFMPAWIVHQLYRIGTMHWGDESGTSTIANEVLAVVRVMTMDEINQYPAINSPGCKN</sequence>
<evidence type="ECO:0000313" key="2">
    <source>
        <dbReference type="Proteomes" id="UP001153076"/>
    </source>
</evidence>
<proteinExistence type="predicted"/>
<dbReference type="Proteomes" id="UP001153076">
    <property type="component" value="Unassembled WGS sequence"/>
</dbReference>
<gene>
    <name evidence="1" type="ORF">Cgig2_016270</name>
</gene>
<protein>
    <submittedName>
        <fullName evidence="1">Uncharacterized protein</fullName>
    </submittedName>
</protein>
<evidence type="ECO:0000313" key="1">
    <source>
        <dbReference type="EMBL" id="KAJ8442804.1"/>
    </source>
</evidence>
<accession>A0A9Q1KFY6</accession>
<name>A0A9Q1KFY6_9CARY</name>